<reference evidence="3 4" key="1">
    <citation type="submission" date="2019-02" db="EMBL/GenBank/DDBJ databases">
        <title>Deep-cultivation of Planctomycetes and their phenomic and genomic characterization uncovers novel biology.</title>
        <authorList>
            <person name="Wiegand S."/>
            <person name="Jogler M."/>
            <person name="Boedeker C."/>
            <person name="Pinto D."/>
            <person name="Vollmers J."/>
            <person name="Rivas-Marin E."/>
            <person name="Kohn T."/>
            <person name="Peeters S.H."/>
            <person name="Heuer A."/>
            <person name="Rast P."/>
            <person name="Oberbeckmann S."/>
            <person name="Bunk B."/>
            <person name="Jeske O."/>
            <person name="Meyerdierks A."/>
            <person name="Storesund J.E."/>
            <person name="Kallscheuer N."/>
            <person name="Luecker S."/>
            <person name="Lage O.M."/>
            <person name="Pohl T."/>
            <person name="Merkel B.J."/>
            <person name="Hornburger P."/>
            <person name="Mueller R.-W."/>
            <person name="Bruemmer F."/>
            <person name="Labrenz M."/>
            <person name="Spormann A.M."/>
            <person name="Op den Camp H."/>
            <person name="Overmann J."/>
            <person name="Amann R."/>
            <person name="Jetten M.S.M."/>
            <person name="Mascher T."/>
            <person name="Medema M.H."/>
            <person name="Devos D.P."/>
            <person name="Kaster A.-K."/>
            <person name="Ovreas L."/>
            <person name="Rohde M."/>
            <person name="Galperin M.Y."/>
            <person name="Jogler C."/>
        </authorList>
    </citation>
    <scope>NUCLEOTIDE SEQUENCE [LARGE SCALE GENOMIC DNA]</scope>
    <source>
        <strain evidence="3 4">HG66A1</strain>
    </source>
</reference>
<dbReference type="Proteomes" id="UP000320421">
    <property type="component" value="Chromosome"/>
</dbReference>
<dbReference type="InterPro" id="IPR015943">
    <property type="entry name" value="WD40/YVTN_repeat-like_dom_sf"/>
</dbReference>
<keyword evidence="4" id="KW-1185">Reference proteome</keyword>
<evidence type="ECO:0000256" key="2">
    <source>
        <dbReference type="ARBA" id="ARBA00022737"/>
    </source>
</evidence>
<dbReference type="PANTHER" id="PTHR19848:SF8">
    <property type="entry name" value="F-BOX AND WD REPEAT DOMAIN CONTAINING 7"/>
    <property type="match status" value="1"/>
</dbReference>
<evidence type="ECO:0000256" key="1">
    <source>
        <dbReference type="ARBA" id="ARBA00022574"/>
    </source>
</evidence>
<dbReference type="EMBL" id="CP036266">
    <property type="protein sequence ID" value="QDT22470.1"/>
    <property type="molecule type" value="Genomic_DNA"/>
</dbReference>
<proteinExistence type="predicted"/>
<dbReference type="InterPro" id="IPR001680">
    <property type="entry name" value="WD40_rpt"/>
</dbReference>
<dbReference type="Gene3D" id="2.130.10.10">
    <property type="entry name" value="YVTN repeat-like/Quinoprotein amine dehydrogenase"/>
    <property type="match status" value="3"/>
</dbReference>
<keyword evidence="2" id="KW-0677">Repeat</keyword>
<organism evidence="3 4">
    <name type="scientific">Gimesia chilikensis</name>
    <dbReference type="NCBI Taxonomy" id="2605989"/>
    <lineage>
        <taxon>Bacteria</taxon>
        <taxon>Pseudomonadati</taxon>
        <taxon>Planctomycetota</taxon>
        <taxon>Planctomycetia</taxon>
        <taxon>Planctomycetales</taxon>
        <taxon>Planctomycetaceae</taxon>
        <taxon>Gimesia</taxon>
    </lineage>
</organism>
<dbReference type="InterPro" id="IPR036322">
    <property type="entry name" value="WD40_repeat_dom_sf"/>
</dbReference>
<gene>
    <name evidence="3" type="ORF">HG66A1_42780</name>
</gene>
<dbReference type="PANTHER" id="PTHR19848">
    <property type="entry name" value="WD40 REPEAT PROTEIN"/>
    <property type="match status" value="1"/>
</dbReference>
<keyword evidence="1" id="KW-0853">WD repeat</keyword>
<dbReference type="SUPFAM" id="SSF50978">
    <property type="entry name" value="WD40 repeat-like"/>
    <property type="match status" value="2"/>
</dbReference>
<sequence length="1320" mass="148582">MSIRSFDGTFRLTPFRTAISKRLVTSDIAVDSSNYSTADDPVRDLLGMTDLRDRARQAFQKWWTAHGSEIAIEYEPALREFCRELFFWTSADRFFAAMPDADLYCPVPICLAHDRHRTWEDLTDLLLKTAGDSHGLLISARSGGGKTVGSWCAWFRCFSDRAWTPYPNQPGTNRLAPASADRITAPLAGFTPVWIDVAESALPEGNENDFILKLITRQCLRHLNLDEAAQLRLLERYLQLGSQKYLLFFDLNHAPAKTRDCYAEALIRFQERYGPQLGHRCIVIYRAAGQEDKVLHNLTHQGTRAPQFVEYDLLPLDDEVAIDYLSRIRKVENDLFDHLDLWLQDWSGKPDTRLPRSEHDPETELTHLKRLLRIRRRAAIRQRGTDDDLWEQETVISIPLLMHWVSTFPPEVLNRIKTLADIYAQLTQQHLQREESDENRTKTQISPEDLLIAMQRLALAMLAQQGETRLSATEAKRLLTRPQGGNTRIPVRRAWMPIGELLTQSLTYSRVFTEEEVAALFELGLLRKTDDSLGFAHDSLIYYFAARALREYEGIGLPSQDEPLDDAWPQAISETFLDDPARWLLVAEFLGEMVQTRDEGSGEEICRHNQSLLRELVSRLVAFWPDLPREAAIAFMEPVPELVSRLSNSQPHDRVLQQVYKASNDHSRFAWEHPHLLLQEVMNRCCWFGATGNEVEQWARQLDEFTGDGSRPEWIKKIKGIREENSLTIEKAHCDDILSLAIYEGTDGPHIVSVGTDKRIISFELQTGIVDWVINDIESDEMNSVAVYEGIEGPLIVVAGSHPNDTEIMIIDPELGKLVTNLKGHHGEDVLSLVTYECNNEFYIVSAGYEKEIVISNPQTKQIEKIIKGVHTKTINSLAVYEGPDGPRVVSVGEDKRIVISNPRTGTVERTIDDAHADSFAYTNAINSVVVYEGPNGLQIVSAGEDEWIVISDPRTGTVVRTIKGAHQSCINSLAVYEGPDGPRIVSVGNDSQIVISDPQTGQLVKSLEGLHVDVINCVANYQGSNGSYIITAGRDCRIVITDLQNIEMGIHSSKENTYEFRCVTVHQEQDEAQIIALVNDDDLMIIDSNNGQEIKSFKGEHSNAITSLAAYSGIEGSWLISVGWDSKIIIHDIHTGQLQRIITGAHTNWILGVAVFESSRGPLIVSAGYDKQIVFSNPQNGQIERSIKGIHSRPIICAALYEGPEGIMLISSTENEIRISDLENEQLIKCISRTHRGGLFGVDLYKGIKGPQLISAGWDGRLCFWEFEVFLTDGETTSIPSKPINTLFIEANSFAIDKFNNRLVCVVDNKLEIYEFVTN</sequence>
<evidence type="ECO:0000313" key="3">
    <source>
        <dbReference type="EMBL" id="QDT22470.1"/>
    </source>
</evidence>
<dbReference type="SMART" id="SM00320">
    <property type="entry name" value="WD40"/>
    <property type="match status" value="10"/>
</dbReference>
<protein>
    <submittedName>
        <fullName evidence="3">WD domain, G-beta repeat</fullName>
    </submittedName>
</protein>
<evidence type="ECO:0000313" key="4">
    <source>
        <dbReference type="Proteomes" id="UP000320421"/>
    </source>
</evidence>
<name>A0A517PSW8_9PLAN</name>
<accession>A0A517PSW8</accession>
<dbReference type="Pfam" id="PF00400">
    <property type="entry name" value="WD40"/>
    <property type="match status" value="1"/>
</dbReference>